<dbReference type="EMBL" id="LFIW01002023">
    <property type="protein sequence ID" value="KZL79762.1"/>
    <property type="molecule type" value="Genomic_DNA"/>
</dbReference>
<evidence type="ECO:0000313" key="2">
    <source>
        <dbReference type="Proteomes" id="UP000076584"/>
    </source>
</evidence>
<organism evidence="1 2">
    <name type="scientific">Colletotrichum incanum</name>
    <name type="common">Soybean anthracnose fungus</name>
    <dbReference type="NCBI Taxonomy" id="1573173"/>
    <lineage>
        <taxon>Eukaryota</taxon>
        <taxon>Fungi</taxon>
        <taxon>Dikarya</taxon>
        <taxon>Ascomycota</taxon>
        <taxon>Pezizomycotina</taxon>
        <taxon>Sordariomycetes</taxon>
        <taxon>Hypocreomycetidae</taxon>
        <taxon>Glomerellales</taxon>
        <taxon>Glomerellaceae</taxon>
        <taxon>Colletotrichum</taxon>
        <taxon>Colletotrichum spaethianum species complex</taxon>
    </lineage>
</organism>
<dbReference type="AlphaFoldDB" id="A0A167A651"/>
<dbReference type="OrthoDB" id="5596743at2759"/>
<protein>
    <submittedName>
        <fullName evidence="1">Uncharacterized protein</fullName>
    </submittedName>
</protein>
<dbReference type="Proteomes" id="UP000076584">
    <property type="component" value="Unassembled WGS sequence"/>
</dbReference>
<comment type="caution">
    <text evidence="1">The sequence shown here is derived from an EMBL/GenBank/DDBJ whole genome shotgun (WGS) entry which is preliminary data.</text>
</comment>
<accession>A0A167A651</accession>
<evidence type="ECO:0000313" key="1">
    <source>
        <dbReference type="EMBL" id="KZL79762.1"/>
    </source>
</evidence>
<gene>
    <name evidence="1" type="ORF">CI238_02096</name>
</gene>
<dbReference type="STRING" id="1573173.A0A167A651"/>
<name>A0A167A651_COLIC</name>
<keyword evidence="2" id="KW-1185">Reference proteome</keyword>
<sequence length="290" mass="30734">MKFLFVSYLAAAASAAVIDTDSATEIPAAPEAPEVPAVKARATGCNADNCLRAVRATRYGTATMELRMAECSSFLAVTETPSASTVFVTESSIETITTNTTKTLYQRQAAETSISTKTIPEYASACPDAARYSSACSCFGATAATTTAPTPTVTSTVSFVSTTTLAPFVNVTRPALSCSKVWNCGDTTIPLCSGESGCVCFNTVEGRDVCAQPNDCEPTCDTTNDCGNGEVCIKQSCCAGGTCMKVDVCLNQILPKMMFKRRNAAWIKKHARADLHHLSLVPHDVEEEHE</sequence>
<proteinExistence type="predicted"/>
<reference evidence="1 2" key="1">
    <citation type="submission" date="2015-06" db="EMBL/GenBank/DDBJ databases">
        <title>Survival trade-offs in plant roots during colonization by closely related pathogenic and mutualistic fungi.</title>
        <authorList>
            <person name="Hacquard S."/>
            <person name="Kracher B."/>
            <person name="Hiruma K."/>
            <person name="Weinman A."/>
            <person name="Muench P."/>
            <person name="Garrido Oter R."/>
            <person name="Ver Loren van Themaat E."/>
            <person name="Dallerey J.-F."/>
            <person name="Damm U."/>
            <person name="Henrissat B."/>
            <person name="Lespinet O."/>
            <person name="Thon M."/>
            <person name="Kemen E."/>
            <person name="McHardy A.C."/>
            <person name="Schulze-Lefert P."/>
            <person name="O'Connell R.J."/>
        </authorList>
    </citation>
    <scope>NUCLEOTIDE SEQUENCE [LARGE SCALE GENOMIC DNA]</scope>
    <source>
        <strain evidence="1 2">MAFF 238704</strain>
    </source>
</reference>